<dbReference type="Pfam" id="PF09234">
    <property type="entry name" value="DUF1963"/>
    <property type="match status" value="1"/>
</dbReference>
<dbReference type="Gene3D" id="2.30.320.10">
    <property type="entry name" value="YwqG-like"/>
    <property type="match status" value="1"/>
</dbReference>
<dbReference type="InterPro" id="IPR015315">
    <property type="entry name" value="DUF1963"/>
</dbReference>
<evidence type="ECO:0000256" key="1">
    <source>
        <dbReference type="SAM" id="SignalP"/>
    </source>
</evidence>
<name>A0A9X3N0V2_9ACTN</name>
<reference evidence="2" key="1">
    <citation type="submission" date="2022-10" db="EMBL/GenBank/DDBJ databases">
        <title>The WGS of Solirubrobacter ginsenosidimutans DSM 21036.</title>
        <authorList>
            <person name="Jiang Z."/>
        </authorList>
    </citation>
    <scope>NUCLEOTIDE SEQUENCE</scope>
    <source>
        <strain evidence="2">DSM 21036</strain>
    </source>
</reference>
<sequence>MRLRTTGILSVLLALTVAAPASARDVGKIAKAHGYGAIADQLVAASRPTEFFRPAGTGRLPGVLGTSRLGGDPDLPVGVKWPRCKGKPQSFLAQVRVSDLPSGAGELRRLGGTLLFFTWVEFEEGETEYGMWAGDCSAVLYARPGARLKRTVAPGGGTVMRLKPVTLRFAERPGIPDFALDSDHLMPPLEDVKPAGGFDGWFSFQEALYGKPFVETKLLGYSVAPNGGDACSARAERPKDTWRHLFTMGPDDDFGFEVADAGRLQLLISPADLRAGRFDRVCGTFDSA</sequence>
<feature type="chain" id="PRO_5040991562" evidence="1">
    <location>
        <begin position="24"/>
        <end position="288"/>
    </location>
</feature>
<dbReference type="InterPro" id="IPR035948">
    <property type="entry name" value="YwqG-like_sf"/>
</dbReference>
<dbReference type="SUPFAM" id="SSF103032">
    <property type="entry name" value="Hypothetical protein YwqG"/>
    <property type="match status" value="1"/>
</dbReference>
<protein>
    <submittedName>
        <fullName evidence="2">YwqG family protein</fullName>
    </submittedName>
</protein>
<dbReference type="Proteomes" id="UP001149140">
    <property type="component" value="Unassembled WGS sequence"/>
</dbReference>
<dbReference type="PANTHER" id="PTHR36436:SF6">
    <property type="entry name" value="SLL5081 PROTEIN"/>
    <property type="match status" value="1"/>
</dbReference>
<dbReference type="RefSeq" id="WP_270042024.1">
    <property type="nucleotide sequence ID" value="NZ_JAPDOD010000020.1"/>
</dbReference>
<keyword evidence="3" id="KW-1185">Reference proteome</keyword>
<comment type="caution">
    <text evidence="2">The sequence shown here is derived from an EMBL/GenBank/DDBJ whole genome shotgun (WGS) entry which is preliminary data.</text>
</comment>
<feature type="signal peptide" evidence="1">
    <location>
        <begin position="1"/>
        <end position="23"/>
    </location>
</feature>
<dbReference type="AlphaFoldDB" id="A0A9X3N0V2"/>
<proteinExistence type="predicted"/>
<dbReference type="PANTHER" id="PTHR36436">
    <property type="entry name" value="SLL5081 PROTEIN"/>
    <property type="match status" value="1"/>
</dbReference>
<dbReference type="EMBL" id="JAPDOD010000020">
    <property type="protein sequence ID" value="MDA0162788.1"/>
    <property type="molecule type" value="Genomic_DNA"/>
</dbReference>
<accession>A0A9X3N0V2</accession>
<organism evidence="2 3">
    <name type="scientific">Solirubrobacter ginsenosidimutans</name>
    <dbReference type="NCBI Taxonomy" id="490573"/>
    <lineage>
        <taxon>Bacteria</taxon>
        <taxon>Bacillati</taxon>
        <taxon>Actinomycetota</taxon>
        <taxon>Thermoleophilia</taxon>
        <taxon>Solirubrobacterales</taxon>
        <taxon>Solirubrobacteraceae</taxon>
        <taxon>Solirubrobacter</taxon>
    </lineage>
</organism>
<gene>
    <name evidence="2" type="ORF">OM076_21120</name>
</gene>
<evidence type="ECO:0000313" key="2">
    <source>
        <dbReference type="EMBL" id="MDA0162788.1"/>
    </source>
</evidence>
<evidence type="ECO:0000313" key="3">
    <source>
        <dbReference type="Proteomes" id="UP001149140"/>
    </source>
</evidence>
<keyword evidence="1" id="KW-0732">Signal</keyword>